<comment type="caution">
    <text evidence="2">The sequence shown here is derived from an EMBL/GenBank/DDBJ whole genome shotgun (WGS) entry which is preliminary data.</text>
</comment>
<evidence type="ECO:0000313" key="2">
    <source>
        <dbReference type="EMBL" id="GBP98433.1"/>
    </source>
</evidence>
<reference evidence="2 3" key="1">
    <citation type="journal article" date="2019" name="Commun. Biol.">
        <title>The bagworm genome reveals a unique fibroin gene that provides high tensile strength.</title>
        <authorList>
            <person name="Kono N."/>
            <person name="Nakamura H."/>
            <person name="Ohtoshi R."/>
            <person name="Tomita M."/>
            <person name="Numata K."/>
            <person name="Arakawa K."/>
        </authorList>
    </citation>
    <scope>NUCLEOTIDE SEQUENCE [LARGE SCALE GENOMIC DNA]</scope>
</reference>
<feature type="region of interest" description="Disordered" evidence="1">
    <location>
        <begin position="90"/>
        <end position="116"/>
    </location>
</feature>
<gene>
    <name evidence="2" type="ORF">EVAR_9227_1</name>
</gene>
<keyword evidence="3" id="KW-1185">Reference proteome</keyword>
<accession>A0A4C2AGS3</accession>
<evidence type="ECO:0000256" key="1">
    <source>
        <dbReference type="SAM" id="MobiDB-lite"/>
    </source>
</evidence>
<protein>
    <submittedName>
        <fullName evidence="2">Uncharacterized protein</fullName>
    </submittedName>
</protein>
<evidence type="ECO:0000313" key="3">
    <source>
        <dbReference type="Proteomes" id="UP000299102"/>
    </source>
</evidence>
<dbReference type="Proteomes" id="UP000299102">
    <property type="component" value="Unassembled WGS sequence"/>
</dbReference>
<name>A0A4C2AGS3_EUMVA</name>
<organism evidence="2 3">
    <name type="scientific">Eumeta variegata</name>
    <name type="common">Bagworm moth</name>
    <name type="synonym">Eumeta japonica</name>
    <dbReference type="NCBI Taxonomy" id="151549"/>
    <lineage>
        <taxon>Eukaryota</taxon>
        <taxon>Metazoa</taxon>
        <taxon>Ecdysozoa</taxon>
        <taxon>Arthropoda</taxon>
        <taxon>Hexapoda</taxon>
        <taxon>Insecta</taxon>
        <taxon>Pterygota</taxon>
        <taxon>Neoptera</taxon>
        <taxon>Endopterygota</taxon>
        <taxon>Lepidoptera</taxon>
        <taxon>Glossata</taxon>
        <taxon>Ditrysia</taxon>
        <taxon>Tineoidea</taxon>
        <taxon>Psychidae</taxon>
        <taxon>Oiketicinae</taxon>
        <taxon>Eumeta</taxon>
    </lineage>
</organism>
<sequence length="413" mass="45388">MLAALLRLGVGYESQPLSIVRPRRRISSTRAISVLPMRMTGTSNFSFLVSTIALVSMVQTSTCFDRPSPSHGLVPCWSPPPVLRLTVRKTSGPRRPRTPERIHRGPRVRGVGSQDEIPKVGPAIEPCIQPFEVILLDSPPAYRTTTSRSLRSYRVLRPALWHETILPRLQLRHYMPLDAPDEHPFHGFPITGKAYGTEQSQVPQDGSLAYIRSEPVNPRGFLGLNALRAIFTSAPVKAGPSRTRYPKPPAGGYFRRFVFLVPCGTDHPCRHGHQEKDTIPYALPVLGGAKPFPARRLGIRCCPFINLLGSHIFLDHIPASARGCVSDATLLVFASLFPSSSGLHQGSFGLRIERFRGMAVSHACLTHSVYRSTTSSSRSHESTTSTVPAVRALSSFALSNAVRNSDHRAFAVL</sequence>
<proteinExistence type="predicted"/>
<dbReference type="EMBL" id="BGZK01003143">
    <property type="protein sequence ID" value="GBP98433.1"/>
    <property type="molecule type" value="Genomic_DNA"/>
</dbReference>
<dbReference type="AlphaFoldDB" id="A0A4C2AGS3"/>